<evidence type="ECO:0000256" key="1">
    <source>
        <dbReference type="SAM" id="SignalP"/>
    </source>
</evidence>
<dbReference type="EMBL" id="CAJOBA010054022">
    <property type="protein sequence ID" value="CAF4270799.1"/>
    <property type="molecule type" value="Genomic_DNA"/>
</dbReference>
<keyword evidence="1" id="KW-0732">Signal</keyword>
<evidence type="ECO:0000313" key="6">
    <source>
        <dbReference type="Proteomes" id="UP000663829"/>
    </source>
</evidence>
<dbReference type="AlphaFoldDB" id="A0A815Y4E4"/>
<protein>
    <submittedName>
        <fullName evidence="3">Uncharacterized protein</fullName>
    </submittedName>
</protein>
<dbReference type="EMBL" id="CAJNOQ010028925">
    <property type="protein sequence ID" value="CAF1565213.1"/>
    <property type="molecule type" value="Genomic_DNA"/>
</dbReference>
<feature type="chain" id="PRO_5036229352" evidence="1">
    <location>
        <begin position="20"/>
        <end position="55"/>
    </location>
</feature>
<feature type="non-terminal residue" evidence="3">
    <location>
        <position position="55"/>
    </location>
</feature>
<dbReference type="EMBL" id="CAJNOK010032099">
    <property type="protein sequence ID" value="CAF1480193.1"/>
    <property type="molecule type" value="Genomic_DNA"/>
</dbReference>
<proteinExistence type="predicted"/>
<accession>A0A815Y4E4</accession>
<sequence length="55" mass="5929">MSNLVTRLIKHILFVSILAVTGDNDSFVHDEDGTLLFDGFKANGNLVALASNNIP</sequence>
<dbReference type="Proteomes" id="UP000681722">
    <property type="component" value="Unassembled WGS sequence"/>
</dbReference>
<evidence type="ECO:0000313" key="4">
    <source>
        <dbReference type="EMBL" id="CAF4270799.1"/>
    </source>
</evidence>
<comment type="caution">
    <text evidence="3">The sequence shown here is derived from an EMBL/GenBank/DDBJ whole genome shotgun (WGS) entry which is preliminary data.</text>
</comment>
<feature type="signal peptide" evidence="1">
    <location>
        <begin position="1"/>
        <end position="19"/>
    </location>
</feature>
<dbReference type="Proteomes" id="UP000663829">
    <property type="component" value="Unassembled WGS sequence"/>
</dbReference>
<evidence type="ECO:0000313" key="5">
    <source>
        <dbReference type="EMBL" id="CAF4427233.1"/>
    </source>
</evidence>
<keyword evidence="6" id="KW-1185">Reference proteome</keyword>
<evidence type="ECO:0000313" key="3">
    <source>
        <dbReference type="EMBL" id="CAF1565213.1"/>
    </source>
</evidence>
<name>A0A815Y4E4_9BILA</name>
<dbReference type="Proteomes" id="UP000677228">
    <property type="component" value="Unassembled WGS sequence"/>
</dbReference>
<organism evidence="3 6">
    <name type="scientific">Didymodactylos carnosus</name>
    <dbReference type="NCBI Taxonomy" id="1234261"/>
    <lineage>
        <taxon>Eukaryota</taxon>
        <taxon>Metazoa</taxon>
        <taxon>Spiralia</taxon>
        <taxon>Gnathifera</taxon>
        <taxon>Rotifera</taxon>
        <taxon>Eurotatoria</taxon>
        <taxon>Bdelloidea</taxon>
        <taxon>Philodinida</taxon>
        <taxon>Philodinidae</taxon>
        <taxon>Didymodactylos</taxon>
    </lineage>
</organism>
<evidence type="ECO:0000313" key="2">
    <source>
        <dbReference type="EMBL" id="CAF1480193.1"/>
    </source>
</evidence>
<dbReference type="Proteomes" id="UP000682733">
    <property type="component" value="Unassembled WGS sequence"/>
</dbReference>
<reference evidence="3" key="1">
    <citation type="submission" date="2021-02" db="EMBL/GenBank/DDBJ databases">
        <authorList>
            <person name="Nowell W R."/>
        </authorList>
    </citation>
    <scope>NUCLEOTIDE SEQUENCE</scope>
</reference>
<gene>
    <name evidence="3" type="ORF">GPM918_LOCUS40033</name>
    <name evidence="2" type="ORF">OVA965_LOCUS36028</name>
    <name evidence="5" type="ORF">SRO942_LOCUS40946</name>
    <name evidence="4" type="ORF">TMI583_LOCUS37022</name>
</gene>
<dbReference type="EMBL" id="CAJOBC010094704">
    <property type="protein sequence ID" value="CAF4427233.1"/>
    <property type="molecule type" value="Genomic_DNA"/>
</dbReference>